<dbReference type="RefSeq" id="WP_155447489.1">
    <property type="nucleotide sequence ID" value="NZ_JAOQNR010000021.1"/>
</dbReference>
<proteinExistence type="predicted"/>
<dbReference type="OrthoDB" id="389074at2"/>
<gene>
    <name evidence="1" type="ORF">GJ654_17605</name>
</gene>
<dbReference type="Proteomes" id="UP000439113">
    <property type="component" value="Unassembled WGS sequence"/>
</dbReference>
<dbReference type="AlphaFoldDB" id="A0A6N8DUH3"/>
<evidence type="ECO:0000313" key="2">
    <source>
        <dbReference type="Proteomes" id="UP000439113"/>
    </source>
</evidence>
<reference evidence="1 2" key="1">
    <citation type="submission" date="2019-11" db="EMBL/GenBank/DDBJ databases">
        <title>Whole-genome sequence of a Rhodoblastus acidophilus DSM 142.</title>
        <authorList>
            <person name="Kyndt J.A."/>
            <person name="Meyer T.E."/>
        </authorList>
    </citation>
    <scope>NUCLEOTIDE SEQUENCE [LARGE SCALE GENOMIC DNA]</scope>
    <source>
        <strain evidence="1 2">DSM 142</strain>
    </source>
</reference>
<accession>A0A6N8DUH3</accession>
<protein>
    <submittedName>
        <fullName evidence="1">Uncharacterized protein</fullName>
    </submittedName>
</protein>
<dbReference type="EMBL" id="WNKS01000022">
    <property type="protein sequence ID" value="MTV32801.1"/>
    <property type="molecule type" value="Genomic_DNA"/>
</dbReference>
<organism evidence="1 2">
    <name type="scientific">Rhodoblastus acidophilus</name>
    <name type="common">Rhodopseudomonas acidophila</name>
    <dbReference type="NCBI Taxonomy" id="1074"/>
    <lineage>
        <taxon>Bacteria</taxon>
        <taxon>Pseudomonadati</taxon>
        <taxon>Pseudomonadota</taxon>
        <taxon>Alphaproteobacteria</taxon>
        <taxon>Hyphomicrobiales</taxon>
        <taxon>Rhodoblastaceae</taxon>
        <taxon>Rhodoblastus</taxon>
    </lineage>
</organism>
<sequence>MTTTTIESPPPGRSRFRVLVNGFVENVTFPTLREAIKSIPDSGVERSSFEIYDAVELGYVWTRHRRQARSARPEPFAIRVNGRANGQSFTSLDDAIQAISLRPRGDDCEVLEAGTCVFALRSACAGKSASAI</sequence>
<comment type="caution">
    <text evidence="1">The sequence shown here is derived from an EMBL/GenBank/DDBJ whole genome shotgun (WGS) entry which is preliminary data.</text>
</comment>
<evidence type="ECO:0000313" key="1">
    <source>
        <dbReference type="EMBL" id="MTV32801.1"/>
    </source>
</evidence>
<name>A0A6N8DUH3_RHOAC</name>